<accession>A0ABD3QVN2</accession>
<protein>
    <recommendedName>
        <fullName evidence="3">DUF1995 domain-containing protein</fullName>
    </recommendedName>
</protein>
<keyword evidence="5" id="KW-1185">Reference proteome</keyword>
<dbReference type="Pfam" id="PF09353">
    <property type="entry name" value="DUF1995"/>
    <property type="match status" value="1"/>
</dbReference>
<feature type="chain" id="PRO_5044804002" description="DUF1995 domain-containing protein" evidence="2">
    <location>
        <begin position="26"/>
        <end position="409"/>
    </location>
</feature>
<gene>
    <name evidence="4" type="ORF">HJC23_011236</name>
</gene>
<feature type="region of interest" description="Disordered" evidence="1">
    <location>
        <begin position="155"/>
        <end position="190"/>
    </location>
</feature>
<feature type="compositionally biased region" description="Basic and acidic residues" evidence="1">
    <location>
        <begin position="155"/>
        <end position="173"/>
    </location>
</feature>
<reference evidence="4 5" key="1">
    <citation type="journal article" date="2020" name="G3 (Bethesda)">
        <title>Improved Reference Genome for Cyclotella cryptica CCMP332, a Model for Cell Wall Morphogenesis, Salinity Adaptation, and Lipid Production in Diatoms (Bacillariophyta).</title>
        <authorList>
            <person name="Roberts W.R."/>
            <person name="Downey K.M."/>
            <person name="Ruck E.C."/>
            <person name="Traller J.C."/>
            <person name="Alverson A.J."/>
        </authorList>
    </citation>
    <scope>NUCLEOTIDE SEQUENCE [LARGE SCALE GENOMIC DNA]</scope>
    <source>
        <strain evidence="4 5">CCMP332</strain>
    </source>
</reference>
<feature type="compositionally biased region" description="Polar residues" evidence="1">
    <location>
        <begin position="205"/>
        <end position="217"/>
    </location>
</feature>
<feature type="region of interest" description="Disordered" evidence="1">
    <location>
        <begin position="202"/>
        <end position="233"/>
    </location>
</feature>
<evidence type="ECO:0000313" key="5">
    <source>
        <dbReference type="Proteomes" id="UP001516023"/>
    </source>
</evidence>
<evidence type="ECO:0000256" key="1">
    <source>
        <dbReference type="SAM" id="MobiDB-lite"/>
    </source>
</evidence>
<feature type="compositionally biased region" description="Acidic residues" evidence="1">
    <location>
        <begin position="174"/>
        <end position="183"/>
    </location>
</feature>
<evidence type="ECO:0000313" key="4">
    <source>
        <dbReference type="EMBL" id="KAL3804308.1"/>
    </source>
</evidence>
<dbReference type="Proteomes" id="UP001516023">
    <property type="component" value="Unassembled WGS sequence"/>
</dbReference>
<feature type="domain" description="DUF1995" evidence="3">
    <location>
        <begin position="81"/>
        <end position="376"/>
    </location>
</feature>
<comment type="caution">
    <text evidence="4">The sequence shown here is derived from an EMBL/GenBank/DDBJ whole genome shotgun (WGS) entry which is preliminary data.</text>
</comment>
<dbReference type="EMBL" id="JABMIG020000008">
    <property type="protein sequence ID" value="KAL3804308.1"/>
    <property type="molecule type" value="Genomic_DNA"/>
</dbReference>
<evidence type="ECO:0000256" key="2">
    <source>
        <dbReference type="SAM" id="SignalP"/>
    </source>
</evidence>
<evidence type="ECO:0000259" key="3">
    <source>
        <dbReference type="Pfam" id="PF09353"/>
    </source>
</evidence>
<feature type="signal peptide" evidence="2">
    <location>
        <begin position="1"/>
        <end position="25"/>
    </location>
</feature>
<proteinExistence type="predicted"/>
<keyword evidence="2" id="KW-0732">Signal</keyword>
<organism evidence="4 5">
    <name type="scientific">Cyclotella cryptica</name>
    <dbReference type="NCBI Taxonomy" id="29204"/>
    <lineage>
        <taxon>Eukaryota</taxon>
        <taxon>Sar</taxon>
        <taxon>Stramenopiles</taxon>
        <taxon>Ochrophyta</taxon>
        <taxon>Bacillariophyta</taxon>
        <taxon>Coscinodiscophyceae</taxon>
        <taxon>Thalassiosirophycidae</taxon>
        <taxon>Stephanodiscales</taxon>
        <taxon>Stephanodiscaceae</taxon>
        <taxon>Cyclotella</taxon>
    </lineage>
</organism>
<dbReference type="InterPro" id="IPR018962">
    <property type="entry name" value="DUF1995"/>
</dbReference>
<name>A0ABD3QVN2_9STRA</name>
<sequence>MPKLTSRFVHLSCALVASAFRYAIAFTAPREYSVRLPSFRYTPHLSSSSNDDWGMEPDPRMEAMRSMLEKSWNGNSMGKVPARPENAAEAAADSVASAMAKQHNILMIDLRLPSYDITEGPKLYDKKAVYDFCTCLSDQLRERKLIRRSLVLVRNEQERRDTERASKLSKEEITIDDEDDSWDSSEVSEANEVEEFRKKLLDSWDTPTDKSSPSITAEPSAAPKPTVDPNSSHRLWSMIGNEEITSGSDMFDQVVAAVDKHARLVVTGPSSEQEDALIIVSPYDTTDLIAVRRILARYGQTRTIIIVNSRLESLPVELNSAVLVYAVMPLVARSTSRTNAMEEEDDSEAGLKVVVMKRFPEHWGLFVDVYGDGFLPAGANGPDQPSTDSKDFPSTEWIVRSVQAYMEGL</sequence>
<dbReference type="AlphaFoldDB" id="A0ABD3QVN2"/>